<gene>
    <name evidence="2" type="ORF">ABT39_MTgene1992</name>
</gene>
<evidence type="ECO:0000256" key="1">
    <source>
        <dbReference type="SAM" id="MobiDB-lite"/>
    </source>
</evidence>
<organism evidence="2">
    <name type="scientific">Picea glauca</name>
    <name type="common">White spruce</name>
    <name type="synonym">Pinus glauca</name>
    <dbReference type="NCBI Taxonomy" id="3330"/>
    <lineage>
        <taxon>Eukaryota</taxon>
        <taxon>Viridiplantae</taxon>
        <taxon>Streptophyta</taxon>
        <taxon>Embryophyta</taxon>
        <taxon>Tracheophyta</taxon>
        <taxon>Spermatophyta</taxon>
        <taxon>Pinopsida</taxon>
        <taxon>Pinidae</taxon>
        <taxon>Conifers I</taxon>
        <taxon>Pinales</taxon>
        <taxon>Pinaceae</taxon>
        <taxon>Picea</taxon>
    </lineage>
</organism>
<sequence length="82" mass="9549">MCTRDGLFQQWITSFFIRKWGTGDECLGHWEQSSIGEEIHDFPPHLGSGRNNPRKGKSKPYSTKRQARRPSHSPHRGRRAPY</sequence>
<protein>
    <submittedName>
        <fullName evidence="2">Uncharacterized protein</fullName>
    </submittedName>
</protein>
<dbReference type="AlphaFoldDB" id="A0A101LVP4"/>
<feature type="region of interest" description="Disordered" evidence="1">
    <location>
        <begin position="38"/>
        <end position="82"/>
    </location>
</feature>
<name>A0A101LVP4_PICGL</name>
<reference evidence="2" key="1">
    <citation type="journal article" date="2015" name="Genome Biol. Evol.">
        <title>Organellar Genomes of White Spruce (Picea glauca): Assembly and Annotation.</title>
        <authorList>
            <person name="Jackman S.D."/>
            <person name="Warren R.L."/>
            <person name="Gibb E.A."/>
            <person name="Vandervalk B.P."/>
            <person name="Mohamadi H."/>
            <person name="Chu J."/>
            <person name="Raymond A."/>
            <person name="Pleasance S."/>
            <person name="Coope R."/>
            <person name="Wildung M.R."/>
            <person name="Ritland C.E."/>
            <person name="Bousquet J."/>
            <person name="Jones S.J."/>
            <person name="Bohlmann J."/>
            <person name="Birol I."/>
        </authorList>
    </citation>
    <scope>NUCLEOTIDE SEQUENCE [LARGE SCALE GENOMIC DNA]</scope>
    <source>
        <tissue evidence="2">Flushing bud</tissue>
    </source>
</reference>
<evidence type="ECO:0000313" key="2">
    <source>
        <dbReference type="EMBL" id="KUM46186.1"/>
    </source>
</evidence>
<geneLocation type="mitochondrion" evidence="2"/>
<proteinExistence type="predicted"/>
<accession>A0A101LVP4</accession>
<feature type="compositionally biased region" description="Basic residues" evidence="1">
    <location>
        <begin position="65"/>
        <end position="82"/>
    </location>
</feature>
<dbReference type="EMBL" id="LKAM01000013">
    <property type="protein sequence ID" value="KUM46186.1"/>
    <property type="molecule type" value="Genomic_DNA"/>
</dbReference>
<keyword evidence="2" id="KW-0496">Mitochondrion</keyword>
<comment type="caution">
    <text evidence="2">The sequence shown here is derived from an EMBL/GenBank/DDBJ whole genome shotgun (WGS) entry which is preliminary data.</text>
</comment>